<reference evidence="1" key="1">
    <citation type="submission" date="2023-03" db="EMBL/GenBank/DDBJ databases">
        <title>Chromosome-level genomes of two armyworms, Mythimna separata and Mythimna loreyi, provide insights into the biosynthesis and reception of sex pheromones.</title>
        <authorList>
            <person name="Zhao H."/>
        </authorList>
    </citation>
    <scope>NUCLEOTIDE SEQUENCE</scope>
    <source>
        <strain evidence="1">BeijingLab</strain>
    </source>
</reference>
<evidence type="ECO:0000313" key="1">
    <source>
        <dbReference type="EMBL" id="KAJ8704760.1"/>
    </source>
</evidence>
<organism evidence="1 2">
    <name type="scientific">Mythimna loreyi</name>
    <dbReference type="NCBI Taxonomy" id="667449"/>
    <lineage>
        <taxon>Eukaryota</taxon>
        <taxon>Metazoa</taxon>
        <taxon>Ecdysozoa</taxon>
        <taxon>Arthropoda</taxon>
        <taxon>Hexapoda</taxon>
        <taxon>Insecta</taxon>
        <taxon>Pterygota</taxon>
        <taxon>Neoptera</taxon>
        <taxon>Endopterygota</taxon>
        <taxon>Lepidoptera</taxon>
        <taxon>Glossata</taxon>
        <taxon>Ditrysia</taxon>
        <taxon>Noctuoidea</taxon>
        <taxon>Noctuidae</taxon>
        <taxon>Noctuinae</taxon>
        <taxon>Hadenini</taxon>
        <taxon>Mythimna</taxon>
    </lineage>
</organism>
<sequence>MFPKLLFFFICLHLCIYEVFTSVTVVTPVGHIRGLVRENYTMFLGIPYGVVDETNPFGNAKPHPYFSTAYEAYEDIGELECPQYNNGVISGTIQCLRLNIYIPNTASTLNDLPVMVYIHGGAFVEGNGARNSYNPKYLIKHEVIFVSINYRLGPYGHLCVPHTEYSNQALKDQSLALRWIKNNIRHFGGDTNNIVLLGQSSGSVSVHFHLLFDKDILFNKVILQSGSAVSSIVNSATDIATFARDVGLDDENIDLVRFIQTISALDTKTIINITKFYDFRPCFDGEYISKTPIMRNLQNIKLMVGGTSLEALYFFYYEDGYDRFDFVTELNKAVSVSKMADSSDAIDVVKLFYLDNLKINVIDFQSDLTFNFPIERTVRYYVQNRCTVYQYLFTYDGQRNFMKVRENITTPGSTHADELGYLFDMPLLEAQGDPTVEDQVIIDRMTLLWTNFAKYGDPTPQTSNLLPVRWTPVTAGAKRYLQIDTEMGLHSGPFERHMAFWNAYYEKYRNYVNGIDLGDFSPKFYEKMNLRSKSKYCC</sequence>
<accession>A0ACC2Q1K4</accession>
<proteinExistence type="predicted"/>
<comment type="caution">
    <text evidence="1">The sequence shown here is derived from an EMBL/GenBank/DDBJ whole genome shotgun (WGS) entry which is preliminary data.</text>
</comment>
<dbReference type="Proteomes" id="UP001231649">
    <property type="component" value="Chromosome 30"/>
</dbReference>
<protein>
    <submittedName>
        <fullName evidence="1">Uncharacterized protein</fullName>
    </submittedName>
</protein>
<gene>
    <name evidence="1" type="ORF">PYW08_012080</name>
</gene>
<dbReference type="EMBL" id="CM056806">
    <property type="protein sequence ID" value="KAJ8704760.1"/>
    <property type="molecule type" value="Genomic_DNA"/>
</dbReference>
<name>A0ACC2Q1K4_9NEOP</name>
<evidence type="ECO:0000313" key="2">
    <source>
        <dbReference type="Proteomes" id="UP001231649"/>
    </source>
</evidence>
<keyword evidence="2" id="KW-1185">Reference proteome</keyword>